<gene>
    <name evidence="1" type="ORF">QYM36_011573</name>
</gene>
<accession>A0AA88HNV3</accession>
<name>A0AA88HNV3_ARTSF</name>
<sequence>MGASGLCYADTLSDIRLGFCIVDLYIKIATEGKTPIILMPCCENCMIVNELLIQKTSSDHVKPVTVERLSSVFKDKWIEREGAEIVAGFVNDKKTTAVIDGVFDDFIKIILLMRCDSDFP</sequence>
<comment type="caution">
    <text evidence="1">The sequence shown here is derived from an EMBL/GenBank/DDBJ whole genome shotgun (WGS) entry which is preliminary data.</text>
</comment>
<dbReference type="EMBL" id="JAVRJZ010000015">
    <property type="protein sequence ID" value="KAK2712910.1"/>
    <property type="molecule type" value="Genomic_DNA"/>
</dbReference>
<reference evidence="1" key="1">
    <citation type="submission" date="2023-07" db="EMBL/GenBank/DDBJ databases">
        <title>Chromosome-level genome assembly of Artemia franciscana.</title>
        <authorList>
            <person name="Jo E."/>
        </authorList>
    </citation>
    <scope>NUCLEOTIDE SEQUENCE</scope>
    <source>
        <tissue evidence="1">Whole body</tissue>
    </source>
</reference>
<dbReference type="AlphaFoldDB" id="A0AA88HNV3"/>
<protein>
    <submittedName>
        <fullName evidence="1">Uncharacterized protein</fullName>
    </submittedName>
</protein>
<organism evidence="1 2">
    <name type="scientific">Artemia franciscana</name>
    <name type="common">Brine shrimp</name>
    <name type="synonym">Artemia sanfranciscana</name>
    <dbReference type="NCBI Taxonomy" id="6661"/>
    <lineage>
        <taxon>Eukaryota</taxon>
        <taxon>Metazoa</taxon>
        <taxon>Ecdysozoa</taxon>
        <taxon>Arthropoda</taxon>
        <taxon>Crustacea</taxon>
        <taxon>Branchiopoda</taxon>
        <taxon>Anostraca</taxon>
        <taxon>Artemiidae</taxon>
        <taxon>Artemia</taxon>
    </lineage>
</organism>
<proteinExistence type="predicted"/>
<evidence type="ECO:0000313" key="1">
    <source>
        <dbReference type="EMBL" id="KAK2712910.1"/>
    </source>
</evidence>
<dbReference type="Proteomes" id="UP001187531">
    <property type="component" value="Unassembled WGS sequence"/>
</dbReference>
<evidence type="ECO:0000313" key="2">
    <source>
        <dbReference type="Proteomes" id="UP001187531"/>
    </source>
</evidence>
<keyword evidence="2" id="KW-1185">Reference proteome</keyword>